<dbReference type="EMBL" id="VZUJ01132633">
    <property type="protein sequence ID" value="NXV82362.1"/>
    <property type="molecule type" value="Genomic_DNA"/>
</dbReference>
<keyword evidence="5" id="KW-0539">Nucleus</keyword>
<keyword evidence="4" id="KW-0235">DNA replication</keyword>
<dbReference type="PANTHER" id="PTHR23061:SF12">
    <property type="entry name" value="DNA POLYMERASE ALPHA SUBUNIT B"/>
    <property type="match status" value="1"/>
</dbReference>
<dbReference type="Proteomes" id="UP000518911">
    <property type="component" value="Unassembled WGS sequence"/>
</dbReference>
<protein>
    <recommendedName>
        <fullName evidence="3">DNA polymerase alpha subunit B</fullName>
    </recommendedName>
</protein>
<dbReference type="AlphaFoldDB" id="A0A7L3WZS3"/>
<organism evidence="7 8">
    <name type="scientific">Atlantisia rogersi</name>
    <name type="common">Inaccessible Island rail</name>
    <dbReference type="NCBI Taxonomy" id="2478892"/>
    <lineage>
        <taxon>Eukaryota</taxon>
        <taxon>Metazoa</taxon>
        <taxon>Chordata</taxon>
        <taxon>Craniata</taxon>
        <taxon>Vertebrata</taxon>
        <taxon>Euteleostomi</taxon>
        <taxon>Archelosauria</taxon>
        <taxon>Archosauria</taxon>
        <taxon>Dinosauria</taxon>
        <taxon>Saurischia</taxon>
        <taxon>Theropoda</taxon>
        <taxon>Coelurosauria</taxon>
        <taxon>Aves</taxon>
        <taxon>Neognathae</taxon>
        <taxon>Neoaves</taxon>
        <taxon>Gruiformes</taxon>
        <taxon>Rallidae</taxon>
        <taxon>Atlantisia</taxon>
    </lineage>
</organism>
<comment type="caution">
    <text evidence="7">The sequence shown here is derived from an EMBL/GenBank/DDBJ whole genome shotgun (WGS) entry which is preliminary data.</text>
</comment>
<dbReference type="GO" id="GO:0003677">
    <property type="term" value="F:DNA binding"/>
    <property type="evidence" value="ECO:0007669"/>
    <property type="project" value="InterPro"/>
</dbReference>
<dbReference type="InterPro" id="IPR016722">
    <property type="entry name" value="DNA_pol_alpha_bsu"/>
</dbReference>
<evidence type="ECO:0000256" key="4">
    <source>
        <dbReference type="ARBA" id="ARBA00022705"/>
    </source>
</evidence>
<dbReference type="GO" id="GO:0006270">
    <property type="term" value="P:DNA replication initiation"/>
    <property type="evidence" value="ECO:0007669"/>
    <property type="project" value="TreeGrafter"/>
</dbReference>
<dbReference type="InterPro" id="IPR007185">
    <property type="entry name" value="DNA_pol_a/d/e_bsu"/>
</dbReference>
<dbReference type="OrthoDB" id="336885at2759"/>
<feature type="non-terminal residue" evidence="7">
    <location>
        <position position="137"/>
    </location>
</feature>
<evidence type="ECO:0000256" key="5">
    <source>
        <dbReference type="ARBA" id="ARBA00023242"/>
    </source>
</evidence>
<keyword evidence="8" id="KW-1185">Reference proteome</keyword>
<evidence type="ECO:0000313" key="8">
    <source>
        <dbReference type="Proteomes" id="UP000518911"/>
    </source>
</evidence>
<gene>
    <name evidence="7" type="primary">Pola2_1</name>
    <name evidence="7" type="ORF">ATLROG_R14221</name>
</gene>
<evidence type="ECO:0000259" key="6">
    <source>
        <dbReference type="Pfam" id="PF04042"/>
    </source>
</evidence>
<feature type="non-terminal residue" evidence="7">
    <location>
        <position position="1"/>
    </location>
</feature>
<dbReference type="Gene3D" id="3.60.21.60">
    <property type="match status" value="1"/>
</dbReference>
<dbReference type="PANTHER" id="PTHR23061">
    <property type="entry name" value="DNA POLYMERASE 2 ALPHA 70 KDA SUBUNIT"/>
    <property type="match status" value="1"/>
</dbReference>
<name>A0A7L3WZS3_9GRUI</name>
<dbReference type="Pfam" id="PF04042">
    <property type="entry name" value="DNA_pol_E_B"/>
    <property type="match status" value="1"/>
</dbReference>
<comment type="subcellular location">
    <subcellularLocation>
        <location evidence="1">Nucleus</location>
    </subcellularLocation>
</comment>
<comment type="similarity">
    <text evidence="2">Belongs to the DNA polymerase alpha subunit B family.</text>
</comment>
<sequence length="137" mass="15255">PSNPSFLPPERRLILAACGPYTTSDSITYDPLADLISIITRDRPDVCILFGPFLDAKHDQVENFQLLGSFADVFKLCLMTIVDGTRSAGSQLVFVPSARDVHHDSVYPQPPFSCPELPREDRARVHFVPDPCTLEIE</sequence>
<reference evidence="7 8" key="1">
    <citation type="submission" date="2019-09" db="EMBL/GenBank/DDBJ databases">
        <title>Bird 10,000 Genomes (B10K) Project - Family phase.</title>
        <authorList>
            <person name="Zhang G."/>
        </authorList>
    </citation>
    <scope>NUCLEOTIDE SEQUENCE [LARGE SCALE GENOMIC DNA]</scope>
    <source>
        <strain evidence="7">OUT-0055</strain>
        <tissue evidence="7">Blood</tissue>
    </source>
</reference>
<evidence type="ECO:0000256" key="2">
    <source>
        <dbReference type="ARBA" id="ARBA00007299"/>
    </source>
</evidence>
<feature type="domain" description="DNA polymerase alpha/delta/epsilon subunit B" evidence="6">
    <location>
        <begin position="14"/>
        <end position="136"/>
    </location>
</feature>
<evidence type="ECO:0000256" key="3">
    <source>
        <dbReference type="ARBA" id="ARBA00018596"/>
    </source>
</evidence>
<evidence type="ECO:0000256" key="1">
    <source>
        <dbReference type="ARBA" id="ARBA00004123"/>
    </source>
</evidence>
<accession>A0A7L3WZS3</accession>
<evidence type="ECO:0000313" key="7">
    <source>
        <dbReference type="EMBL" id="NXV82362.1"/>
    </source>
</evidence>
<dbReference type="GO" id="GO:0005658">
    <property type="term" value="C:alpha DNA polymerase:primase complex"/>
    <property type="evidence" value="ECO:0007669"/>
    <property type="project" value="TreeGrafter"/>
</dbReference>
<proteinExistence type="inferred from homology"/>